<evidence type="ECO:0000313" key="2">
    <source>
        <dbReference type="EMBL" id="CAL8111490.1"/>
    </source>
</evidence>
<dbReference type="Proteomes" id="UP001642540">
    <property type="component" value="Unassembled WGS sequence"/>
</dbReference>
<keyword evidence="3" id="KW-1185">Reference proteome</keyword>
<organism evidence="2 3">
    <name type="scientific">Orchesella dallaii</name>
    <dbReference type="NCBI Taxonomy" id="48710"/>
    <lineage>
        <taxon>Eukaryota</taxon>
        <taxon>Metazoa</taxon>
        <taxon>Ecdysozoa</taxon>
        <taxon>Arthropoda</taxon>
        <taxon>Hexapoda</taxon>
        <taxon>Collembola</taxon>
        <taxon>Entomobryomorpha</taxon>
        <taxon>Entomobryoidea</taxon>
        <taxon>Orchesellidae</taxon>
        <taxon>Orchesellinae</taxon>
        <taxon>Orchesella</taxon>
    </lineage>
</organism>
<reference evidence="2 3" key="1">
    <citation type="submission" date="2024-08" db="EMBL/GenBank/DDBJ databases">
        <authorList>
            <person name="Cucini C."/>
            <person name="Frati F."/>
        </authorList>
    </citation>
    <scope>NUCLEOTIDE SEQUENCE [LARGE SCALE GENOMIC DNA]</scope>
</reference>
<keyword evidence="1" id="KW-1133">Transmembrane helix</keyword>
<evidence type="ECO:0000313" key="3">
    <source>
        <dbReference type="Proteomes" id="UP001642540"/>
    </source>
</evidence>
<keyword evidence="1" id="KW-0472">Membrane</keyword>
<proteinExistence type="predicted"/>
<name>A0ABP1QXK8_9HEXA</name>
<gene>
    <name evidence="2" type="ORF">ODALV1_LOCUS15085</name>
</gene>
<keyword evidence="1" id="KW-0812">Transmembrane</keyword>
<sequence>MATVTTQNKPTDDFIVGALILGGVIAAIAWRTLFNDSQSDDDVINVVPSIKLRKKLQEEDDEQDAIIIAVDATPKRVGGILRLPKHKRLYYYSFHWTDHFSFPQKAEAHQKFEMANALVALVVFQSDIQFFRHRYKKLLVKTDNKFFLEQDENHGKKTTDPSSSKSKTYDAQKLFDKVYDRLHFYQGEWREAHKDGDIDMWQASELSKTGSLQYIPSGYNTYEITDWSVQARLATEANMKQRINNKYYHAVDDYY</sequence>
<accession>A0ABP1QXK8</accession>
<comment type="caution">
    <text evidence="2">The sequence shown here is derived from an EMBL/GenBank/DDBJ whole genome shotgun (WGS) entry which is preliminary data.</text>
</comment>
<protein>
    <submittedName>
        <fullName evidence="2">Uncharacterized protein</fullName>
    </submittedName>
</protein>
<evidence type="ECO:0000256" key="1">
    <source>
        <dbReference type="SAM" id="Phobius"/>
    </source>
</evidence>
<feature type="transmembrane region" description="Helical" evidence="1">
    <location>
        <begin position="14"/>
        <end position="34"/>
    </location>
</feature>
<dbReference type="EMBL" id="CAXLJM020000046">
    <property type="protein sequence ID" value="CAL8111490.1"/>
    <property type="molecule type" value="Genomic_DNA"/>
</dbReference>